<proteinExistence type="predicted"/>
<organism evidence="2">
    <name type="scientific">marine sediment metagenome</name>
    <dbReference type="NCBI Taxonomy" id="412755"/>
    <lineage>
        <taxon>unclassified sequences</taxon>
        <taxon>metagenomes</taxon>
        <taxon>ecological metagenomes</taxon>
    </lineage>
</organism>
<name>X0WQ09_9ZZZZ</name>
<sequence length="79" mass="9245">MAENDYNIIKPVESLQNIRNLNSVKRREEQKKRQNLHEQNDQETEEELDQETDEKITDPEPAENKEPSDPDSTGIDYCA</sequence>
<gene>
    <name evidence="2" type="ORF">S01H1_66744</name>
</gene>
<evidence type="ECO:0000256" key="1">
    <source>
        <dbReference type="SAM" id="MobiDB-lite"/>
    </source>
</evidence>
<feature type="compositionally biased region" description="Basic and acidic residues" evidence="1">
    <location>
        <begin position="25"/>
        <end position="40"/>
    </location>
</feature>
<comment type="caution">
    <text evidence="2">The sequence shown here is derived from an EMBL/GenBank/DDBJ whole genome shotgun (WGS) entry which is preliminary data.</text>
</comment>
<evidence type="ECO:0000313" key="2">
    <source>
        <dbReference type="EMBL" id="GAG33049.1"/>
    </source>
</evidence>
<dbReference type="AlphaFoldDB" id="X0WQ09"/>
<feature type="compositionally biased region" description="Acidic residues" evidence="1">
    <location>
        <begin position="41"/>
        <end position="52"/>
    </location>
</feature>
<feature type="compositionally biased region" description="Basic and acidic residues" evidence="1">
    <location>
        <begin position="53"/>
        <end position="68"/>
    </location>
</feature>
<dbReference type="EMBL" id="BARS01044148">
    <property type="protein sequence ID" value="GAG33049.1"/>
    <property type="molecule type" value="Genomic_DNA"/>
</dbReference>
<accession>X0WQ09</accession>
<protein>
    <submittedName>
        <fullName evidence="2">Uncharacterized protein</fullName>
    </submittedName>
</protein>
<feature type="region of interest" description="Disordered" evidence="1">
    <location>
        <begin position="25"/>
        <end position="79"/>
    </location>
</feature>
<reference evidence="2" key="1">
    <citation type="journal article" date="2014" name="Front. Microbiol.">
        <title>High frequency of phylogenetically diverse reductive dehalogenase-homologous genes in deep subseafloor sedimentary metagenomes.</title>
        <authorList>
            <person name="Kawai M."/>
            <person name="Futagami T."/>
            <person name="Toyoda A."/>
            <person name="Takaki Y."/>
            <person name="Nishi S."/>
            <person name="Hori S."/>
            <person name="Arai W."/>
            <person name="Tsubouchi T."/>
            <person name="Morono Y."/>
            <person name="Uchiyama I."/>
            <person name="Ito T."/>
            <person name="Fujiyama A."/>
            <person name="Inagaki F."/>
            <person name="Takami H."/>
        </authorList>
    </citation>
    <scope>NUCLEOTIDE SEQUENCE</scope>
    <source>
        <strain evidence="2">Expedition CK06-06</strain>
    </source>
</reference>